<dbReference type="Proteomes" id="UP000309215">
    <property type="component" value="Unassembled WGS sequence"/>
</dbReference>
<comment type="caution">
    <text evidence="1">The sequence shown here is derived from an EMBL/GenBank/DDBJ whole genome shotgun (WGS) entry which is preliminary data.</text>
</comment>
<sequence length="146" mass="15937">MANQGAQGGARIDPVSRRIVEHIEQAGGLPQKVRTPEAAAAVLCVLSRRLSKGQAQDFARSLPEALQTLVHPCAAHRGLASDVFDRGEFLRLLAEHLKIEPAEAERVARAVLQGVHALLPQGEIEHLRSQLPSELWELWGPRRVAA</sequence>
<name>A0A4U1IB57_9BACT</name>
<evidence type="ECO:0000313" key="1">
    <source>
        <dbReference type="EMBL" id="TKC90778.1"/>
    </source>
</evidence>
<protein>
    <submittedName>
        <fullName evidence="1">DUF2267 domain-containing protein</fullName>
    </submittedName>
</protein>
<dbReference type="Pfam" id="PF10025">
    <property type="entry name" value="DUF2267"/>
    <property type="match status" value="1"/>
</dbReference>
<keyword evidence="2" id="KW-1185">Reference proteome</keyword>
<dbReference type="AlphaFoldDB" id="A0A4U1IB57"/>
<organism evidence="1 2">
    <name type="scientific">Polyangium fumosum</name>
    <dbReference type="NCBI Taxonomy" id="889272"/>
    <lineage>
        <taxon>Bacteria</taxon>
        <taxon>Pseudomonadati</taxon>
        <taxon>Myxococcota</taxon>
        <taxon>Polyangia</taxon>
        <taxon>Polyangiales</taxon>
        <taxon>Polyangiaceae</taxon>
        <taxon>Polyangium</taxon>
    </lineage>
</organism>
<dbReference type="InterPro" id="IPR018727">
    <property type="entry name" value="DUF2267"/>
</dbReference>
<gene>
    <name evidence="1" type="ORF">E8A74_50805</name>
</gene>
<proteinExistence type="predicted"/>
<dbReference type="OrthoDB" id="5511731at2"/>
<reference evidence="1 2" key="1">
    <citation type="submission" date="2019-04" db="EMBL/GenBank/DDBJ databases">
        <authorList>
            <person name="Li Y."/>
            <person name="Wang J."/>
        </authorList>
    </citation>
    <scope>NUCLEOTIDE SEQUENCE [LARGE SCALE GENOMIC DNA]</scope>
    <source>
        <strain evidence="1 2">DSM 14668</strain>
    </source>
</reference>
<dbReference type="Gene3D" id="1.10.490.110">
    <property type="entry name" value="Uncharacterized conserved protein DUF2267"/>
    <property type="match status" value="1"/>
</dbReference>
<accession>A0A4U1IB57</accession>
<evidence type="ECO:0000313" key="2">
    <source>
        <dbReference type="Proteomes" id="UP000309215"/>
    </source>
</evidence>
<dbReference type="InterPro" id="IPR038282">
    <property type="entry name" value="DUF2267_sf"/>
</dbReference>
<dbReference type="RefSeq" id="WP_136936449.1">
    <property type="nucleotide sequence ID" value="NZ_SSMQ01000145.1"/>
</dbReference>
<dbReference type="EMBL" id="SSMQ01000145">
    <property type="protein sequence ID" value="TKC90778.1"/>
    <property type="molecule type" value="Genomic_DNA"/>
</dbReference>